<keyword evidence="1" id="KW-0479">Metal-binding</keyword>
<keyword evidence="1" id="KW-0863">Zinc-finger</keyword>
<dbReference type="InterPro" id="IPR013087">
    <property type="entry name" value="Znf_C2H2_type"/>
</dbReference>
<evidence type="ECO:0000259" key="3">
    <source>
        <dbReference type="PROSITE" id="PS50157"/>
    </source>
</evidence>
<sequence length="953" mass="109696">MLFCIGRYVSRYTWEVYGGKRLVRIDDDIKTRLTKLYEKRNELFSEIKETVISKAHLRTPVSNKRERQKNTPTPRKPKIRRLLPFNSPEVRAAPIDKPPAERSILPHEKEPWIKRLDQSSTNDASTQTKTYHEKDFDVKIMAKYGSSHRSSIISDPTQNHTLSRLQYTIGLLLDQCGATKEAISILHDLGFSVSPSALHRKKRDIVLKQEERIDNTVAIYVSERRDIMTCEKIIKDYEDTTYQLTEKVEGPIQSPRIPVCNMHCTLLTNGCGAQLNAFTTLELWDCSRTAFSSTKLSSEVTFSMNYRNMHTTSAMQKPETVVFDTRVNKVSNTETLNSSGNQENLVAYLKKKMLRRKDNPCIPIEILGDNVDILITPANMTSDRQRKSWHWFLLLATQKRIIDQELPTNKPVADIETISSCVFFPSKVEILDFQRNIQFHVARILSNFIGELKSFEKLLPNYIPHPQIEKTSQKSVFINCDLIDDSENSSDGMIRIMQRVHSLAVPFIDGTVEKVVLGGDVLTNERAMSAQQVMRNNESSYEKLLGVIHRPEGLHRQMNFLMVTVFGLLISWSVYQEFYKEESSSDGGSLYQLRNLINRRNVSGAEQVTKDFRSHMNFVVDAMSGYAVAAFMSLHSMNDMDDKPGSFPLFSLMNENQKTDWLYDQADLVMDVLGVKDTAYIDELNENIKQLDIDCNKLCEMKSATGFQCALCDKHYVTEGHFRNHLKKKHQWQFHESTLTKRSDSVVSSFIRMALLLVDTCDAYRMGDGERCLRNAKFEWMYAGALGHTKYKLWLWRYIAYIVAILSPKESFEYKWNICQNLMGGVDQNIPNDNCVELQIKKIKSQLNTQGSNKSFNSAKELTDELYHLKKRYRVCVEGNVADVDLHFTRLPTYWVEIVDRTELARRPRQHLNVYTMDQVVAELAVPLIHALIHELEDGFHCPPVLVDLGYLS</sequence>
<dbReference type="Pfam" id="PF20231">
    <property type="entry name" value="DUF6589"/>
    <property type="match status" value="1"/>
</dbReference>
<evidence type="ECO:0000256" key="1">
    <source>
        <dbReference type="PROSITE-ProRule" id="PRU00042"/>
    </source>
</evidence>
<reference evidence="4" key="1">
    <citation type="submission" date="2022-08" db="UniProtKB">
        <authorList>
            <consortium name="EnsemblMetazoa"/>
        </authorList>
    </citation>
    <scope>IDENTIFICATION</scope>
    <source>
        <strain evidence="4">05x7-T-G4-1.051#20</strain>
    </source>
</reference>
<dbReference type="GO" id="GO:0008270">
    <property type="term" value="F:zinc ion binding"/>
    <property type="evidence" value="ECO:0007669"/>
    <property type="project" value="UniProtKB-KW"/>
</dbReference>
<name>A0A8W8MI67_MAGGI</name>
<feature type="region of interest" description="Disordered" evidence="2">
    <location>
        <begin position="58"/>
        <end position="79"/>
    </location>
</feature>
<evidence type="ECO:0000313" key="4">
    <source>
        <dbReference type="EnsemblMetazoa" id="G33195.1:cds"/>
    </source>
</evidence>
<keyword evidence="1" id="KW-0862">Zinc</keyword>
<proteinExistence type="predicted"/>
<dbReference type="PROSITE" id="PS50157">
    <property type="entry name" value="ZINC_FINGER_C2H2_2"/>
    <property type="match status" value="1"/>
</dbReference>
<evidence type="ECO:0000313" key="5">
    <source>
        <dbReference type="Proteomes" id="UP000005408"/>
    </source>
</evidence>
<feature type="domain" description="C2H2-type" evidence="3">
    <location>
        <begin position="707"/>
        <end position="730"/>
    </location>
</feature>
<dbReference type="InterPro" id="IPR046496">
    <property type="entry name" value="DUF6589"/>
</dbReference>
<protein>
    <recommendedName>
        <fullName evidence="3">C2H2-type domain-containing protein</fullName>
    </recommendedName>
</protein>
<dbReference type="PROSITE" id="PS00028">
    <property type="entry name" value="ZINC_FINGER_C2H2_1"/>
    <property type="match status" value="1"/>
</dbReference>
<dbReference type="AlphaFoldDB" id="A0A8W8MI67"/>
<dbReference type="EnsemblMetazoa" id="G33195.1">
    <property type="protein sequence ID" value="G33195.1:cds"/>
    <property type="gene ID" value="G33195"/>
</dbReference>
<dbReference type="Proteomes" id="UP000005408">
    <property type="component" value="Unassembled WGS sequence"/>
</dbReference>
<organism evidence="4 5">
    <name type="scientific">Magallana gigas</name>
    <name type="common">Pacific oyster</name>
    <name type="synonym">Crassostrea gigas</name>
    <dbReference type="NCBI Taxonomy" id="29159"/>
    <lineage>
        <taxon>Eukaryota</taxon>
        <taxon>Metazoa</taxon>
        <taxon>Spiralia</taxon>
        <taxon>Lophotrochozoa</taxon>
        <taxon>Mollusca</taxon>
        <taxon>Bivalvia</taxon>
        <taxon>Autobranchia</taxon>
        <taxon>Pteriomorphia</taxon>
        <taxon>Ostreida</taxon>
        <taxon>Ostreoidea</taxon>
        <taxon>Ostreidae</taxon>
        <taxon>Magallana</taxon>
    </lineage>
</organism>
<keyword evidence="5" id="KW-1185">Reference proteome</keyword>
<accession>A0A8W8MI67</accession>
<evidence type="ECO:0000256" key="2">
    <source>
        <dbReference type="SAM" id="MobiDB-lite"/>
    </source>
</evidence>